<evidence type="ECO:0000256" key="1">
    <source>
        <dbReference type="SAM" id="MobiDB-lite"/>
    </source>
</evidence>
<keyword evidence="2" id="KW-0812">Transmembrane</keyword>
<comment type="caution">
    <text evidence="3">The sequence shown here is derived from an EMBL/GenBank/DDBJ whole genome shotgun (WGS) entry which is preliminary data.</text>
</comment>
<dbReference type="InterPro" id="IPR032092">
    <property type="entry name" value="PilW"/>
</dbReference>
<feature type="region of interest" description="Disordered" evidence="1">
    <location>
        <begin position="184"/>
        <end position="203"/>
    </location>
</feature>
<feature type="transmembrane region" description="Helical" evidence="2">
    <location>
        <begin position="12"/>
        <end position="37"/>
    </location>
</feature>
<gene>
    <name evidence="3" type="ORF">SFMTTN_0267</name>
</gene>
<evidence type="ECO:0000313" key="3">
    <source>
        <dbReference type="EMBL" id="GBL44471.1"/>
    </source>
</evidence>
<dbReference type="GO" id="GO:0043683">
    <property type="term" value="P:type IV pilus assembly"/>
    <property type="evidence" value="ECO:0007669"/>
    <property type="project" value="InterPro"/>
</dbReference>
<keyword evidence="4" id="KW-1185">Reference proteome</keyword>
<accession>A0A401JA14</accession>
<dbReference type="RefSeq" id="WP_124703326.1">
    <property type="nucleotide sequence ID" value="NZ_BGOW01000002.1"/>
</dbReference>
<dbReference type="EMBL" id="BGOW01000002">
    <property type="protein sequence ID" value="GBL44471.1"/>
    <property type="molecule type" value="Genomic_DNA"/>
</dbReference>
<dbReference type="PROSITE" id="PS00409">
    <property type="entry name" value="PROKAR_NTER_METHYL"/>
    <property type="match status" value="1"/>
</dbReference>
<dbReference type="AlphaFoldDB" id="A0A401JA14"/>
<dbReference type="Pfam" id="PF07963">
    <property type="entry name" value="N_methyl"/>
    <property type="match status" value="1"/>
</dbReference>
<dbReference type="OrthoDB" id="5496259at2"/>
<reference evidence="3 4" key="1">
    <citation type="journal article" date="2019" name="Front. Microbiol.">
        <title>Genomes of Neutrophilic Sulfur-Oxidizing Chemolithoautotrophs Representing 9 Proteobacterial Species From 8 Genera.</title>
        <authorList>
            <person name="Watanabe T."/>
            <person name="Kojima H."/>
            <person name="Umezawa K."/>
            <person name="Hori C."/>
            <person name="Takasuka T.E."/>
            <person name="Kato Y."/>
            <person name="Fukui M."/>
        </authorList>
    </citation>
    <scope>NUCLEOTIDE SEQUENCE [LARGE SCALE GENOMIC DNA]</scope>
    <source>
        <strain evidence="3 4">TTN</strain>
    </source>
</reference>
<protein>
    <submittedName>
        <fullName evidence="3">Type IV fimbrial biogenesis protein PilW</fullName>
    </submittedName>
</protein>
<feature type="compositionally biased region" description="Polar residues" evidence="1">
    <location>
        <begin position="184"/>
        <end position="194"/>
    </location>
</feature>
<proteinExistence type="predicted"/>
<name>A0A401JA14_9PROT</name>
<dbReference type="InterPro" id="IPR012902">
    <property type="entry name" value="N_methyl_site"/>
</dbReference>
<keyword evidence="2" id="KW-0472">Membrane</keyword>
<dbReference type="Pfam" id="PF16074">
    <property type="entry name" value="PilW"/>
    <property type="match status" value="1"/>
</dbReference>
<evidence type="ECO:0000313" key="4">
    <source>
        <dbReference type="Proteomes" id="UP000286806"/>
    </source>
</evidence>
<dbReference type="Proteomes" id="UP000286806">
    <property type="component" value="Unassembled WGS sequence"/>
</dbReference>
<keyword evidence="2" id="KW-1133">Transmembrane helix</keyword>
<dbReference type="NCBIfam" id="TIGR02532">
    <property type="entry name" value="IV_pilin_GFxxxE"/>
    <property type="match status" value="1"/>
</dbReference>
<sequence length="343" mass="35705">MNTFPTKSGQQGLTLIEMMIAITIGLVVVLAVGSIYIGSRGAYKANDAASEVDSNGRYAIQLLSQAIRGAGYVGCMGNITKMKNTLNPDGYVFSYGNAVDGSDNTGPGAWSPALDSSISAQAPLIDADTITVRAAQSTGASVTTPFMPTTSAALHIATGNGLNSGDVVVVSDCNSSAALQISSGTPNTSGTLTHGTGAGSPGNSTSDLGKIYKSDAQVFSLATTSFFLKNNAASPAQPSLYRLVNYPSSPAEELVEGVEDMQIQYGNDTDNDGVPDKFQNSAVLATDKNIKAVRLCVLVRSTADNVTTKKQTYVNCKGVSVTATDFRLRRAFSALVTIRNRVI</sequence>
<organism evidence="3 4">
    <name type="scientific">Sulfuriferula multivorans</name>
    <dbReference type="NCBI Taxonomy" id="1559896"/>
    <lineage>
        <taxon>Bacteria</taxon>
        <taxon>Pseudomonadati</taxon>
        <taxon>Pseudomonadota</taxon>
        <taxon>Betaproteobacteria</taxon>
        <taxon>Nitrosomonadales</taxon>
        <taxon>Sulfuricellaceae</taxon>
        <taxon>Sulfuriferula</taxon>
    </lineage>
</organism>
<evidence type="ECO:0000256" key="2">
    <source>
        <dbReference type="SAM" id="Phobius"/>
    </source>
</evidence>